<keyword evidence="4" id="KW-0808">Transferase</keyword>
<dbReference type="PANTHER" id="PTHR30576:SF8">
    <property type="entry name" value="UNDECAPRENYL-PHOSPHATE GALACTOSE PHOSPHOTRANSFERASE"/>
    <property type="match status" value="1"/>
</dbReference>
<dbReference type="EMBL" id="CP060723">
    <property type="protein sequence ID" value="QNN44286.1"/>
    <property type="molecule type" value="Genomic_DNA"/>
</dbReference>
<evidence type="ECO:0000256" key="1">
    <source>
        <dbReference type="ARBA" id="ARBA00006464"/>
    </source>
</evidence>
<keyword evidence="2" id="KW-1133">Transmembrane helix</keyword>
<evidence type="ECO:0000259" key="3">
    <source>
        <dbReference type="Pfam" id="PF02397"/>
    </source>
</evidence>
<proteinExistence type="inferred from homology"/>
<feature type="domain" description="Bacterial sugar transferase" evidence="3">
    <location>
        <begin position="7"/>
        <end position="181"/>
    </location>
</feature>
<keyword evidence="2" id="KW-0472">Membrane</keyword>
<dbReference type="InterPro" id="IPR003362">
    <property type="entry name" value="Bact_transf"/>
</dbReference>
<dbReference type="PANTHER" id="PTHR30576">
    <property type="entry name" value="COLANIC BIOSYNTHESIS UDP-GLUCOSE LIPID CARRIER TRANSFERASE"/>
    <property type="match status" value="1"/>
</dbReference>
<name>A0A7G9QLR1_9SPHI</name>
<comment type="similarity">
    <text evidence="1">Belongs to the bacterial sugar transferase family.</text>
</comment>
<dbReference type="AlphaFoldDB" id="A0A7G9QLR1"/>
<dbReference type="GO" id="GO:0016780">
    <property type="term" value="F:phosphotransferase activity, for other substituted phosphate groups"/>
    <property type="evidence" value="ECO:0007669"/>
    <property type="project" value="TreeGrafter"/>
</dbReference>
<evidence type="ECO:0000313" key="4">
    <source>
        <dbReference type="EMBL" id="QNN44286.1"/>
    </source>
</evidence>
<feature type="transmembrane region" description="Helical" evidence="2">
    <location>
        <begin position="12"/>
        <end position="35"/>
    </location>
</feature>
<evidence type="ECO:0000256" key="2">
    <source>
        <dbReference type="SAM" id="Phobius"/>
    </source>
</evidence>
<keyword evidence="2" id="KW-0812">Transmembrane</keyword>
<dbReference type="Pfam" id="PF02397">
    <property type="entry name" value="Bac_transf"/>
    <property type="match status" value="1"/>
</dbReference>
<sequence length="207" mass="23904">MYNSKMKRLLDILLALTIFILVSPVMLIILLVLLFTTGGQPIFMQERAGKNEGPFMLFKFRTMNSVKAPDGELASDQVRLTAFGRFLRKSSLDELPQLINVICGQMSLIGPRPLFMRYLDYYRPIEKKRHSVRPGISGWAQVNGRNNANWDERLRMDVFYVENVSFKLDVLIIYKTVINIILSRDVVVDETYLIADLNEERQADVVR</sequence>
<gene>
    <name evidence="4" type="ORF">H9L23_09520</name>
</gene>
<keyword evidence="5" id="KW-1185">Reference proteome</keyword>
<reference evidence="4 5" key="1">
    <citation type="submission" date="2020-08" db="EMBL/GenBank/DDBJ databases">
        <title>Genome sequence of Pedobacter roseus KACC 11594T.</title>
        <authorList>
            <person name="Hyun D.-W."/>
            <person name="Bae J.-W."/>
        </authorList>
    </citation>
    <scope>NUCLEOTIDE SEQUENCE [LARGE SCALE GENOMIC DNA]</scope>
    <source>
        <strain evidence="4 5">KACC 11594</strain>
    </source>
</reference>
<dbReference type="KEGG" id="proe:H9L23_09520"/>
<evidence type="ECO:0000313" key="5">
    <source>
        <dbReference type="Proteomes" id="UP000515806"/>
    </source>
</evidence>
<dbReference type="Proteomes" id="UP000515806">
    <property type="component" value="Chromosome"/>
</dbReference>
<accession>A0A7G9QLR1</accession>
<protein>
    <submittedName>
        <fullName evidence="4">Sugar transferase</fullName>
    </submittedName>
</protein>
<organism evidence="4 5">
    <name type="scientific">Pedobacter roseus</name>
    <dbReference type="NCBI Taxonomy" id="336820"/>
    <lineage>
        <taxon>Bacteria</taxon>
        <taxon>Pseudomonadati</taxon>
        <taxon>Bacteroidota</taxon>
        <taxon>Sphingobacteriia</taxon>
        <taxon>Sphingobacteriales</taxon>
        <taxon>Sphingobacteriaceae</taxon>
        <taxon>Pedobacter</taxon>
    </lineage>
</organism>